<dbReference type="Gene3D" id="2.60.40.10">
    <property type="entry name" value="Immunoglobulins"/>
    <property type="match status" value="1"/>
</dbReference>
<evidence type="ECO:0000256" key="1">
    <source>
        <dbReference type="SAM" id="SignalP"/>
    </source>
</evidence>
<dbReference type="Pfam" id="PF10091">
    <property type="entry name" value="Glycoamylase"/>
    <property type="match status" value="1"/>
</dbReference>
<accession>A0A0S7BYA6</accession>
<dbReference type="NCBIfam" id="TIGR04183">
    <property type="entry name" value="Por_Secre_tail"/>
    <property type="match status" value="1"/>
</dbReference>
<keyword evidence="1" id="KW-0732">Signal</keyword>
<dbReference type="EMBL" id="DF968182">
    <property type="protein sequence ID" value="GAP42276.1"/>
    <property type="molecule type" value="Genomic_DNA"/>
</dbReference>
<dbReference type="InterPro" id="IPR013783">
    <property type="entry name" value="Ig-like_fold"/>
</dbReference>
<feature type="signal peptide" evidence="1">
    <location>
        <begin position="1"/>
        <end position="27"/>
    </location>
</feature>
<dbReference type="InterPro" id="IPR003961">
    <property type="entry name" value="FN3_dom"/>
</dbReference>
<dbReference type="Proteomes" id="UP000053091">
    <property type="component" value="Unassembled WGS sequence"/>
</dbReference>
<dbReference type="InterPro" id="IPR036116">
    <property type="entry name" value="FN3_sf"/>
</dbReference>
<dbReference type="InterPro" id="IPR026444">
    <property type="entry name" value="Secre_tail"/>
</dbReference>
<dbReference type="STRING" id="1678841.TBC1_11405"/>
<dbReference type="InterPro" id="IPR008979">
    <property type="entry name" value="Galactose-bd-like_sf"/>
</dbReference>
<evidence type="ECO:0000313" key="3">
    <source>
        <dbReference type="EMBL" id="GAP42276.1"/>
    </source>
</evidence>
<protein>
    <submittedName>
        <fullName evidence="3">Protein containing Por secretion system C-terminal sorting domain</fullName>
    </submittedName>
</protein>
<dbReference type="Gene3D" id="2.60.120.430">
    <property type="entry name" value="Galactose-binding lectin"/>
    <property type="match status" value="1"/>
</dbReference>
<gene>
    <name evidence="3" type="ORF">TBC1_11405</name>
</gene>
<dbReference type="Gene3D" id="1.50.10.140">
    <property type="match status" value="1"/>
</dbReference>
<keyword evidence="4" id="KW-1185">Reference proteome</keyword>
<dbReference type="CDD" id="cd00063">
    <property type="entry name" value="FN3"/>
    <property type="match status" value="1"/>
</dbReference>
<feature type="domain" description="Fibronectin type-III" evidence="2">
    <location>
        <begin position="212"/>
        <end position="308"/>
    </location>
</feature>
<dbReference type="Pfam" id="PF18962">
    <property type="entry name" value="Por_Secre_tail"/>
    <property type="match status" value="1"/>
</dbReference>
<feature type="chain" id="PRO_5006633287" evidence="1">
    <location>
        <begin position="28"/>
        <end position="807"/>
    </location>
</feature>
<dbReference type="InterPro" id="IPR019282">
    <property type="entry name" value="Glycoamylase-like_cons_dom"/>
</dbReference>
<dbReference type="AlphaFoldDB" id="A0A0S7BYA6"/>
<dbReference type="SUPFAM" id="SSF49265">
    <property type="entry name" value="Fibronectin type III"/>
    <property type="match status" value="1"/>
</dbReference>
<evidence type="ECO:0000313" key="4">
    <source>
        <dbReference type="Proteomes" id="UP000053091"/>
    </source>
</evidence>
<name>A0A0S7BYA6_9BACT</name>
<sequence length="807" mass="90793">MKHTLNRKLISFTLLLMTGLFCNSATAQTYLYFQDSPSGDYYEFSWMELTAPSELERMGSELRRFPVEVNTPAVQGTNCLRLKWKSVAGGDWIAIAAGLNWTDKNLTNTDTLIFWLRSVEGLNSSNLPRVFMEDVSNVKTTKHSFSAWCSNLAPGVWNRVAIPMSMFLNYGDPVDFTRIKTIGFSQGITDNVIHTLLVDDMRVFKGDGTSPPASQPSGVTAAGYDSHIEIGWLPNPEPFINGYEVQRSSDGGNSWQTVYVTDNNTTRYVDWVRPLGTQVSASYRVRALNASNEPSVPSVPASSSTRIFSDDELLDMVQEYTFRYFYDFAHPASGMARERNSSGDVVTTGGSGFGIMALLAGIERGYITRQQGIDRVLKIISFLENADRFHGVWPHWLNGNTGATVPFSEFDNGGDLVETGFLIQGLLTARQYFNLSTPEEQQIVSRITALWESVEWNWYSRNNSGVLYWHWSPDYGWQMNMQVRGWNEAAIIYMLAIASPTHAVPASYWNNGWAGMSYYRNGRSFYGYTLDVGWDRGGPLFFAHYSFLGFDPRNIKDQFTNYFNLNRNHTLIHRAYCTQNPLGHAGYGPNCWGLTASDDPDGYMAHEPVQGRDNGTITPTAALSSMPYTPVESLGALKHFYRELGAKTWGWMGFYDAFNQSRNWWATSYLAIDQGPIIVMIENHRSELLWNNFMANPEIAPMLEAIGFVPDPFGSQEIDPHQDQIRIYPNPVNQDHFSITIKLYIPDLLTISILDITGKKVTSPLTLTYQNSGEASCNIGTGNLKKGMYFLTINGTNHRSAHKLIIQ</sequence>
<dbReference type="OrthoDB" id="5937621at2"/>
<proteinExistence type="predicted"/>
<dbReference type="PATRIC" id="fig|1678841.3.peg.464"/>
<organism evidence="3">
    <name type="scientific">Lentimicrobium saccharophilum</name>
    <dbReference type="NCBI Taxonomy" id="1678841"/>
    <lineage>
        <taxon>Bacteria</taxon>
        <taxon>Pseudomonadati</taxon>
        <taxon>Bacteroidota</taxon>
        <taxon>Bacteroidia</taxon>
        <taxon>Bacteroidales</taxon>
        <taxon>Lentimicrobiaceae</taxon>
        <taxon>Lentimicrobium</taxon>
    </lineage>
</organism>
<reference evidence="3" key="1">
    <citation type="journal article" date="2015" name="Genome Announc.">
        <title>Draft Genome Sequence of Bacteroidales Strain TBC1, a Novel Isolate from a Methanogenic Wastewater Treatment System.</title>
        <authorList>
            <person name="Tourlousse D.M."/>
            <person name="Matsuura N."/>
            <person name="Sun L."/>
            <person name="Toyonaga M."/>
            <person name="Kuroda K."/>
            <person name="Ohashi A."/>
            <person name="Cruz R."/>
            <person name="Yamaguchi T."/>
            <person name="Sekiguchi Y."/>
        </authorList>
    </citation>
    <scope>NUCLEOTIDE SEQUENCE [LARGE SCALE GENOMIC DNA]</scope>
    <source>
        <strain evidence="3">TBC1</strain>
    </source>
</reference>
<dbReference type="RefSeq" id="WP_062037741.1">
    <property type="nucleotide sequence ID" value="NZ_DF968182.1"/>
</dbReference>
<evidence type="ECO:0000259" key="2">
    <source>
        <dbReference type="PROSITE" id="PS50853"/>
    </source>
</evidence>
<dbReference type="SUPFAM" id="SSF49785">
    <property type="entry name" value="Galactose-binding domain-like"/>
    <property type="match status" value="1"/>
</dbReference>
<dbReference type="PROSITE" id="PS50853">
    <property type="entry name" value="FN3"/>
    <property type="match status" value="1"/>
</dbReference>